<dbReference type="GO" id="GO:0003700">
    <property type="term" value="F:DNA-binding transcription factor activity"/>
    <property type="evidence" value="ECO:0007669"/>
    <property type="project" value="TreeGrafter"/>
</dbReference>
<keyword evidence="6" id="KW-1185">Reference proteome</keyword>
<dbReference type="CDD" id="cd01575">
    <property type="entry name" value="PBP1_GntR"/>
    <property type="match status" value="1"/>
</dbReference>
<dbReference type="Proteomes" id="UP000192536">
    <property type="component" value="Unassembled WGS sequence"/>
</dbReference>
<dbReference type="GeneID" id="93568921"/>
<evidence type="ECO:0000256" key="3">
    <source>
        <dbReference type="ARBA" id="ARBA00023163"/>
    </source>
</evidence>
<dbReference type="SUPFAM" id="SSF47413">
    <property type="entry name" value="lambda repressor-like DNA-binding domains"/>
    <property type="match status" value="1"/>
</dbReference>
<dbReference type="PROSITE" id="PS50932">
    <property type="entry name" value="HTH_LACI_2"/>
    <property type="match status" value="1"/>
</dbReference>
<dbReference type="Gene3D" id="3.40.50.2300">
    <property type="match status" value="2"/>
</dbReference>
<dbReference type="InterPro" id="IPR000843">
    <property type="entry name" value="HTH_LacI"/>
</dbReference>
<dbReference type="SUPFAM" id="SSF53822">
    <property type="entry name" value="Periplasmic binding protein-like I"/>
    <property type="match status" value="1"/>
</dbReference>
<dbReference type="PANTHER" id="PTHR30146:SF33">
    <property type="entry name" value="TRANSCRIPTIONAL REGULATOR"/>
    <property type="match status" value="1"/>
</dbReference>
<dbReference type="Pfam" id="PF13377">
    <property type="entry name" value="Peripla_BP_3"/>
    <property type="match status" value="1"/>
</dbReference>
<evidence type="ECO:0000259" key="4">
    <source>
        <dbReference type="PROSITE" id="PS50932"/>
    </source>
</evidence>
<keyword evidence="3" id="KW-0804">Transcription</keyword>
<name>A0A1X0WEU5_9GAMM</name>
<keyword evidence="1" id="KW-0805">Transcription regulation</keyword>
<protein>
    <submittedName>
        <fullName evidence="5">LacI family transcriptional regulator</fullName>
    </submittedName>
</protein>
<feature type="domain" description="HTH lacI-type" evidence="4">
    <location>
        <begin position="12"/>
        <end position="66"/>
    </location>
</feature>
<dbReference type="Pfam" id="PF00356">
    <property type="entry name" value="LacI"/>
    <property type="match status" value="1"/>
</dbReference>
<dbReference type="InterPro" id="IPR010982">
    <property type="entry name" value="Lambda_DNA-bd_dom_sf"/>
</dbReference>
<comment type="caution">
    <text evidence="5">The sequence shown here is derived from an EMBL/GenBank/DDBJ whole genome shotgun (WGS) entry which is preliminary data.</text>
</comment>
<keyword evidence="2" id="KW-0238">DNA-binding</keyword>
<dbReference type="RefSeq" id="WP_017492089.1">
    <property type="nucleotide sequence ID" value="NZ_CAUQAZ010000011.1"/>
</dbReference>
<evidence type="ECO:0000313" key="5">
    <source>
        <dbReference type="EMBL" id="ORJ25326.1"/>
    </source>
</evidence>
<dbReference type="InterPro" id="IPR028082">
    <property type="entry name" value="Peripla_BP_I"/>
</dbReference>
<dbReference type="SMART" id="SM00354">
    <property type="entry name" value="HTH_LACI"/>
    <property type="match status" value="1"/>
</dbReference>
<dbReference type="InterPro" id="IPR046335">
    <property type="entry name" value="LacI/GalR-like_sensor"/>
</dbReference>
<reference evidence="5 6" key="1">
    <citation type="journal article" date="2017" name="Int. J. Syst. Evol. Microbiol.">
        <title>Rouxiella badensis sp. nov. and Rouxiella silvae sp. nov. isolated from peat bog soil in Germany and emendation of the genus description.</title>
        <authorList>
            <person name="Le Fleche-Mateos A."/>
            <person name="Kugler J.H."/>
            <person name="Hansen S.H."/>
            <person name="Syldatk C."/>
            <person name="Hausmann R."/>
            <person name="Lomprez F."/>
            <person name="Vandenbogaert M."/>
            <person name="Manuguerra J.C."/>
            <person name="Grimont P.A."/>
        </authorList>
    </citation>
    <scope>NUCLEOTIDE SEQUENCE [LARGE SCALE GENOMIC DNA]</scope>
    <source>
        <strain evidence="5 6">DSM 100043</strain>
    </source>
</reference>
<sequence length="341" mass="36410">MKAKQRRNSGKSTLADVAKMTGVSTMTVSRVLREPEKVSPQVREKIEAAISELGYVPNLAASNLASSTSRLVTMVVPSMSTPGCAEFSEALYQVLKPKGYNVILAEDHYTAADESKLIEMMLSYNPAAMVMYDFDCSEESNNLLLKSTIPVVQVGATLATPIGINIGTNYGLAIKQLINALALKGYRNIALLCAAHEHHIVQQILSGWHSSILSLNQSPHRVVSSSLPPTVQTGQRLLPDILLNWPELDLLICTSDELASGAIAACHKKGISVPAQLAIAGLGDGDIAQICSPSLTTVAIPYRPMGTQTGKHILAALQGDDVEESVMLPSTLMLRGSTAVH</sequence>
<dbReference type="STRING" id="1646377.BS640_11965"/>
<evidence type="ECO:0000256" key="1">
    <source>
        <dbReference type="ARBA" id="ARBA00023015"/>
    </source>
</evidence>
<gene>
    <name evidence="5" type="ORF">BS640_11965</name>
</gene>
<dbReference type="AlphaFoldDB" id="A0A1X0WEU5"/>
<accession>A0A1X0WEU5</accession>
<dbReference type="PANTHER" id="PTHR30146">
    <property type="entry name" value="LACI-RELATED TRANSCRIPTIONAL REPRESSOR"/>
    <property type="match status" value="1"/>
</dbReference>
<dbReference type="EMBL" id="MRWE01000017">
    <property type="protein sequence ID" value="ORJ25326.1"/>
    <property type="molecule type" value="Genomic_DNA"/>
</dbReference>
<dbReference type="PROSITE" id="PS00356">
    <property type="entry name" value="HTH_LACI_1"/>
    <property type="match status" value="1"/>
</dbReference>
<dbReference type="CDD" id="cd01392">
    <property type="entry name" value="HTH_LacI"/>
    <property type="match status" value="1"/>
</dbReference>
<organism evidence="5 6">
    <name type="scientific">Rouxiella badensis</name>
    <dbReference type="NCBI Taxonomy" id="1646377"/>
    <lineage>
        <taxon>Bacteria</taxon>
        <taxon>Pseudomonadati</taxon>
        <taxon>Pseudomonadota</taxon>
        <taxon>Gammaproteobacteria</taxon>
        <taxon>Enterobacterales</taxon>
        <taxon>Yersiniaceae</taxon>
        <taxon>Rouxiella</taxon>
    </lineage>
</organism>
<dbReference type="GO" id="GO:0000976">
    <property type="term" value="F:transcription cis-regulatory region binding"/>
    <property type="evidence" value="ECO:0007669"/>
    <property type="project" value="TreeGrafter"/>
</dbReference>
<dbReference type="Gene3D" id="1.10.260.40">
    <property type="entry name" value="lambda repressor-like DNA-binding domains"/>
    <property type="match status" value="1"/>
</dbReference>
<proteinExistence type="predicted"/>
<evidence type="ECO:0000313" key="6">
    <source>
        <dbReference type="Proteomes" id="UP000192536"/>
    </source>
</evidence>
<evidence type="ECO:0000256" key="2">
    <source>
        <dbReference type="ARBA" id="ARBA00023125"/>
    </source>
</evidence>